<dbReference type="EMBL" id="JAFBMS010000001">
    <property type="protein sequence ID" value="KAG9356013.1"/>
    <property type="molecule type" value="Genomic_DNA"/>
</dbReference>
<evidence type="ECO:0000313" key="1">
    <source>
        <dbReference type="EMBL" id="KAG9356013.1"/>
    </source>
</evidence>
<proteinExistence type="predicted"/>
<gene>
    <name evidence="1" type="ORF">JZ751_000857</name>
</gene>
<evidence type="ECO:0000313" key="2">
    <source>
        <dbReference type="Proteomes" id="UP000824540"/>
    </source>
</evidence>
<name>A0A8T2PXG5_9TELE</name>
<accession>A0A8T2PXG5</accession>
<comment type="caution">
    <text evidence="1">The sequence shown here is derived from an EMBL/GenBank/DDBJ whole genome shotgun (WGS) entry which is preliminary data.</text>
</comment>
<keyword evidence="2" id="KW-1185">Reference proteome</keyword>
<sequence length="91" mass="10505">MLLKIAPACPSSTASLHKLLEGGWVRGGGAPIEERRRGWGWVRESDGRRRWHHNPTVSLQRLRCPPGRRWLFQLLHSPIQKTDVEINFCIK</sequence>
<dbReference type="AlphaFoldDB" id="A0A8T2PXG5"/>
<reference evidence="1" key="1">
    <citation type="thesis" date="2021" institute="BYU ScholarsArchive" country="Provo, UT, USA">
        <title>Applications of and Algorithms for Genome Assembly and Genomic Analyses with an Emphasis on Marine Teleosts.</title>
        <authorList>
            <person name="Pickett B.D."/>
        </authorList>
    </citation>
    <scope>NUCLEOTIDE SEQUENCE</scope>
    <source>
        <strain evidence="1">HI-2016</strain>
    </source>
</reference>
<dbReference type="Proteomes" id="UP000824540">
    <property type="component" value="Unassembled WGS sequence"/>
</dbReference>
<organism evidence="1 2">
    <name type="scientific">Albula glossodonta</name>
    <name type="common">roundjaw bonefish</name>
    <dbReference type="NCBI Taxonomy" id="121402"/>
    <lineage>
        <taxon>Eukaryota</taxon>
        <taxon>Metazoa</taxon>
        <taxon>Chordata</taxon>
        <taxon>Craniata</taxon>
        <taxon>Vertebrata</taxon>
        <taxon>Euteleostomi</taxon>
        <taxon>Actinopterygii</taxon>
        <taxon>Neopterygii</taxon>
        <taxon>Teleostei</taxon>
        <taxon>Albuliformes</taxon>
        <taxon>Albulidae</taxon>
        <taxon>Albula</taxon>
    </lineage>
</organism>
<protein>
    <submittedName>
        <fullName evidence="1">Uncharacterized protein</fullName>
    </submittedName>
</protein>